<organism evidence="5 6">
    <name type="scientific">Lupinus luteus</name>
    <name type="common">European yellow lupine</name>
    <dbReference type="NCBI Taxonomy" id="3873"/>
    <lineage>
        <taxon>Eukaryota</taxon>
        <taxon>Viridiplantae</taxon>
        <taxon>Streptophyta</taxon>
        <taxon>Embryophyta</taxon>
        <taxon>Tracheophyta</taxon>
        <taxon>Spermatophyta</taxon>
        <taxon>Magnoliopsida</taxon>
        <taxon>eudicotyledons</taxon>
        <taxon>Gunneridae</taxon>
        <taxon>Pentapetalae</taxon>
        <taxon>rosids</taxon>
        <taxon>fabids</taxon>
        <taxon>Fabales</taxon>
        <taxon>Fabaceae</taxon>
        <taxon>Papilionoideae</taxon>
        <taxon>50 kb inversion clade</taxon>
        <taxon>genistoids sensu lato</taxon>
        <taxon>core genistoids</taxon>
        <taxon>Genisteae</taxon>
        <taxon>Lupinus</taxon>
    </lineage>
</organism>
<dbReference type="GO" id="GO:0004867">
    <property type="term" value="F:serine-type endopeptidase inhibitor activity"/>
    <property type="evidence" value="ECO:0007669"/>
    <property type="project" value="UniProtKB-KW"/>
</dbReference>
<dbReference type="InterPro" id="IPR002160">
    <property type="entry name" value="Prot_inh_Kunz-lg"/>
</dbReference>
<protein>
    <submittedName>
        <fullName evidence="5">Uncharacterized protein</fullName>
    </submittedName>
</protein>
<keyword evidence="4" id="KW-0732">Signal</keyword>
<dbReference type="PANTHER" id="PTHR33107:SF21">
    <property type="entry name" value="KUNITZ FAMILY TRYPSIN AND PROTEASE INHIBITOR PROTEIN"/>
    <property type="match status" value="1"/>
</dbReference>
<sequence>MNSISLIIISFFFFAFSAKFQLALSKSAENVIDREGNSILPGVDYYILPAMSSYGGGGLIFRKTGNSSCSTSVLHEDKENAVGQLLRFQIQSGSILTGSIVDIEFVEKADCIKSSKWRVVYEKENKTSAFVAVGNAEDYPGQNKNGKFKIEKIETSYKIMFCDSGPFNCTDIGLYNDQKIVDAQPLKLYQSKPLRKNIRMDDIFV</sequence>
<keyword evidence="6" id="KW-1185">Reference proteome</keyword>
<evidence type="ECO:0000313" key="5">
    <source>
        <dbReference type="EMBL" id="CAL0303529.1"/>
    </source>
</evidence>
<feature type="signal peptide" evidence="4">
    <location>
        <begin position="1"/>
        <end position="17"/>
    </location>
</feature>
<name>A0AAV1W227_LUPLU</name>
<dbReference type="EMBL" id="CAXHTB010000003">
    <property type="protein sequence ID" value="CAL0303529.1"/>
    <property type="molecule type" value="Genomic_DNA"/>
</dbReference>
<dbReference type="AlphaFoldDB" id="A0AAV1W227"/>
<evidence type="ECO:0000256" key="1">
    <source>
        <dbReference type="ARBA" id="ARBA00022690"/>
    </source>
</evidence>
<evidence type="ECO:0000256" key="2">
    <source>
        <dbReference type="ARBA" id="ARBA00022900"/>
    </source>
</evidence>
<gene>
    <name evidence="5" type="ORF">LLUT_LOCUS4589</name>
</gene>
<dbReference type="SMART" id="SM00452">
    <property type="entry name" value="STI"/>
    <property type="match status" value="1"/>
</dbReference>
<comment type="caution">
    <text evidence="5">The sequence shown here is derived from an EMBL/GenBank/DDBJ whole genome shotgun (WGS) entry which is preliminary data.</text>
</comment>
<keyword evidence="1" id="KW-0646">Protease inhibitor</keyword>
<evidence type="ECO:0000313" key="6">
    <source>
        <dbReference type="Proteomes" id="UP001497480"/>
    </source>
</evidence>
<dbReference type="Gene3D" id="2.80.10.50">
    <property type="match status" value="1"/>
</dbReference>
<dbReference type="Pfam" id="PF00197">
    <property type="entry name" value="Kunitz_legume"/>
    <property type="match status" value="1"/>
</dbReference>
<reference evidence="5 6" key="1">
    <citation type="submission" date="2024-03" db="EMBL/GenBank/DDBJ databases">
        <authorList>
            <person name="Martinez-Hernandez J."/>
        </authorList>
    </citation>
    <scope>NUCLEOTIDE SEQUENCE [LARGE SCALE GENOMIC DNA]</scope>
</reference>
<dbReference type="Proteomes" id="UP001497480">
    <property type="component" value="Unassembled WGS sequence"/>
</dbReference>
<feature type="chain" id="PRO_5043628917" evidence="4">
    <location>
        <begin position="18"/>
        <end position="205"/>
    </location>
</feature>
<accession>A0AAV1W227</accession>
<dbReference type="SUPFAM" id="SSF50386">
    <property type="entry name" value="STI-like"/>
    <property type="match status" value="1"/>
</dbReference>
<keyword evidence="2" id="KW-0722">Serine protease inhibitor</keyword>
<dbReference type="InterPro" id="IPR011065">
    <property type="entry name" value="Kunitz_inhibitor_STI-like_sf"/>
</dbReference>
<proteinExistence type="predicted"/>
<keyword evidence="3" id="KW-1015">Disulfide bond</keyword>
<evidence type="ECO:0000256" key="3">
    <source>
        <dbReference type="ARBA" id="ARBA00023157"/>
    </source>
</evidence>
<dbReference type="PANTHER" id="PTHR33107">
    <property type="entry name" value="KUNITZ TRYPSIN INHIBITOR 2"/>
    <property type="match status" value="1"/>
</dbReference>
<dbReference type="PROSITE" id="PS00283">
    <property type="entry name" value="SOYBEAN_KUNITZ"/>
    <property type="match status" value="1"/>
</dbReference>
<evidence type="ECO:0000256" key="4">
    <source>
        <dbReference type="SAM" id="SignalP"/>
    </source>
</evidence>